<evidence type="ECO:0000313" key="3">
    <source>
        <dbReference type="Proteomes" id="UP000813462"/>
    </source>
</evidence>
<feature type="compositionally biased region" description="Polar residues" evidence="1">
    <location>
        <begin position="236"/>
        <end position="245"/>
    </location>
</feature>
<dbReference type="AlphaFoldDB" id="A0A978VF70"/>
<organism evidence="2 3">
    <name type="scientific">Ziziphus jujuba var. spinosa</name>
    <dbReference type="NCBI Taxonomy" id="714518"/>
    <lineage>
        <taxon>Eukaryota</taxon>
        <taxon>Viridiplantae</taxon>
        <taxon>Streptophyta</taxon>
        <taxon>Embryophyta</taxon>
        <taxon>Tracheophyta</taxon>
        <taxon>Spermatophyta</taxon>
        <taxon>Magnoliopsida</taxon>
        <taxon>eudicotyledons</taxon>
        <taxon>Gunneridae</taxon>
        <taxon>Pentapetalae</taxon>
        <taxon>rosids</taxon>
        <taxon>fabids</taxon>
        <taxon>Rosales</taxon>
        <taxon>Rhamnaceae</taxon>
        <taxon>Paliureae</taxon>
        <taxon>Ziziphus</taxon>
    </lineage>
</organism>
<evidence type="ECO:0000313" key="2">
    <source>
        <dbReference type="EMBL" id="KAH7529009.1"/>
    </source>
</evidence>
<dbReference type="PANTHER" id="PTHR31286:SF178">
    <property type="entry name" value="DUF4283 DOMAIN-CONTAINING PROTEIN"/>
    <property type="match status" value="1"/>
</dbReference>
<accession>A0A978VF70</accession>
<dbReference type="InterPro" id="IPR040256">
    <property type="entry name" value="At4g02000-like"/>
</dbReference>
<dbReference type="Proteomes" id="UP000813462">
    <property type="component" value="Unassembled WGS sequence"/>
</dbReference>
<proteinExistence type="predicted"/>
<evidence type="ECO:0000256" key="1">
    <source>
        <dbReference type="SAM" id="MobiDB-lite"/>
    </source>
</evidence>
<reference evidence="2" key="1">
    <citation type="journal article" date="2021" name="Front. Plant Sci.">
        <title>Chromosome-Scale Genome Assembly for Chinese Sour Jujube and Insights Into Its Genome Evolution and Domestication Signature.</title>
        <authorList>
            <person name="Shen L.-Y."/>
            <person name="Luo H."/>
            <person name="Wang X.-L."/>
            <person name="Wang X.-M."/>
            <person name="Qiu X.-J."/>
            <person name="Liu H."/>
            <person name="Zhou S.-S."/>
            <person name="Jia K.-H."/>
            <person name="Nie S."/>
            <person name="Bao Y.-T."/>
            <person name="Zhang R.-G."/>
            <person name="Yun Q.-Z."/>
            <person name="Chai Y.-H."/>
            <person name="Lu J.-Y."/>
            <person name="Li Y."/>
            <person name="Zhao S.-W."/>
            <person name="Mao J.-F."/>
            <person name="Jia S.-G."/>
            <person name="Mao Y.-M."/>
        </authorList>
    </citation>
    <scope>NUCLEOTIDE SEQUENCE</scope>
    <source>
        <strain evidence="2">AT0</strain>
        <tissue evidence="2">Leaf</tissue>
    </source>
</reference>
<sequence length="280" mass="31777">MDGTLKHPPHRDVPQLELVADEENALRISQLKLVGKVMTEKSASDKNRIWNKRPWSIDGAHLIMKEWKLKLTFDDLNFNLSTFWVQIHGLPLQFLTKENAMKIEGLFHKVLNCECTSRTNLIGLKYMRIQVEVDISEPLPIGFNFLMKEWQNSITPVGELVTTKTLALTYRTSSKILKGISMVHGFGLRVNLDAKATKVGKELEANKAKTRSDQVDTLVRKVHRPIPIGTQDRETNTGPSIQTETQDIEPINHLNTELRATGPSHTDLDDKVKRLGGKRK</sequence>
<name>A0A978VF70_ZIZJJ</name>
<evidence type="ECO:0008006" key="4">
    <source>
        <dbReference type="Google" id="ProtNLM"/>
    </source>
</evidence>
<protein>
    <recommendedName>
        <fullName evidence="4">DUF4283 domain-containing protein</fullName>
    </recommendedName>
</protein>
<feature type="region of interest" description="Disordered" evidence="1">
    <location>
        <begin position="227"/>
        <end position="280"/>
    </location>
</feature>
<dbReference type="PANTHER" id="PTHR31286">
    <property type="entry name" value="GLYCINE-RICH CELL WALL STRUCTURAL PROTEIN 1.8-LIKE"/>
    <property type="match status" value="1"/>
</dbReference>
<comment type="caution">
    <text evidence="2">The sequence shown here is derived from an EMBL/GenBank/DDBJ whole genome shotgun (WGS) entry which is preliminary data.</text>
</comment>
<dbReference type="EMBL" id="JAEACU010000005">
    <property type="protein sequence ID" value="KAH7529009.1"/>
    <property type="molecule type" value="Genomic_DNA"/>
</dbReference>
<gene>
    <name evidence="2" type="ORF">FEM48_Zijuj05G0138200</name>
</gene>